<protein>
    <submittedName>
        <fullName evidence="1">Uncharacterized protein</fullName>
    </submittedName>
</protein>
<dbReference type="Proteomes" id="UP000798662">
    <property type="component" value="Chromosome 1"/>
</dbReference>
<sequence>MAYLWAPFKLSVSVHGPLIALSPALLATGLGLVGLGVIFVVLRDGSTEVRAAEPSSEWLAAEMQPDTMEDPATAEVVGVAGALQTQPNDRILGGTSGDDVEAPPPPLSQRPRSTWAYEV</sequence>
<keyword evidence="2" id="KW-1185">Reference proteome</keyword>
<comment type="caution">
    <text evidence="1">The sequence shown here is derived from an EMBL/GenBank/DDBJ whole genome shotgun (WGS) entry which is preliminary data.</text>
</comment>
<proteinExistence type="predicted"/>
<gene>
    <name evidence="1" type="ORF">I4F81_004542</name>
</gene>
<organism evidence="1 2">
    <name type="scientific">Pyropia yezoensis</name>
    <name type="common">Susabi-nori</name>
    <name type="synonym">Porphyra yezoensis</name>
    <dbReference type="NCBI Taxonomy" id="2788"/>
    <lineage>
        <taxon>Eukaryota</taxon>
        <taxon>Rhodophyta</taxon>
        <taxon>Bangiophyceae</taxon>
        <taxon>Bangiales</taxon>
        <taxon>Bangiaceae</taxon>
        <taxon>Pyropia</taxon>
    </lineage>
</organism>
<name>A0ACC3BWX2_PYRYE</name>
<accession>A0ACC3BWX2</accession>
<evidence type="ECO:0000313" key="2">
    <source>
        <dbReference type="Proteomes" id="UP000798662"/>
    </source>
</evidence>
<dbReference type="EMBL" id="CM020618">
    <property type="protein sequence ID" value="KAK1861966.1"/>
    <property type="molecule type" value="Genomic_DNA"/>
</dbReference>
<evidence type="ECO:0000313" key="1">
    <source>
        <dbReference type="EMBL" id="KAK1861966.1"/>
    </source>
</evidence>
<reference evidence="1" key="1">
    <citation type="submission" date="2019-11" db="EMBL/GenBank/DDBJ databases">
        <title>Nori genome reveals adaptations in red seaweeds to the harsh intertidal environment.</title>
        <authorList>
            <person name="Wang D."/>
            <person name="Mao Y."/>
        </authorList>
    </citation>
    <scope>NUCLEOTIDE SEQUENCE</scope>
    <source>
        <tissue evidence="1">Gametophyte</tissue>
    </source>
</reference>